<evidence type="ECO:0000313" key="1">
    <source>
        <dbReference type="EMBL" id="KAL3963001.1"/>
    </source>
</evidence>
<evidence type="ECO:0000313" key="2">
    <source>
        <dbReference type="Proteomes" id="UP001638806"/>
    </source>
</evidence>
<name>A0ACC4E2W5_PURLI</name>
<protein>
    <submittedName>
        <fullName evidence="1">Uncharacterized protein</fullName>
    </submittedName>
</protein>
<dbReference type="EMBL" id="JBGNUJ010000003">
    <property type="protein sequence ID" value="KAL3963001.1"/>
    <property type="molecule type" value="Genomic_DNA"/>
</dbReference>
<keyword evidence="2" id="KW-1185">Reference proteome</keyword>
<sequence>MYCVDQLNGPGRAGQNVEQRFGDAEASNGGLLFQGHVNGPVHIYNETRAKQHVAQRIIPFPRNEDVVNRDIFAALDRLLPSSPNYQSAALWGLGGSGNSKTQIALEYAYRRSNDRACSVFWVHADNETTFTQDYKMIAKRLGIAGSLDGSELLTAVRERIEADPCWLLILDNADNLAVFGETVLWTSRDKRIGGSLVGARRAVHVSCMAEGEARNLLEAVMCKTIDEEWQDAAALLSELGWLPLAVSQAAAYMRRTSTPIGEYLARLRSRMKRWEMLRVTEFDRHRRHYVSTSVLQTWDISIEHIRQENQMACEILQSLAYVDSQNIPFELIAKLAGMMRRPTRNEEHTSVNSACRKDEDQNNDDNILAATVLLQDFSFLLLRISGEHQAYEMHKLVQEAMQYSLSQEKRQKDETHFSGIALRAVTDLFPERRQELWGKCERYLRHGQRAAEWTRLCGLEVEAAILLSRLSEYLYDRGRWTEKERVDKTAYEYRKKELGEKHSDTMRSMADLAVTYHFQGKYDVAEKILVYVLALRRDVLGDKHPDTIGSMAGLAVTYHAQGKYDVAEKISVDVLALQRDVLGDKHPDTIQSMEDLATTYHAQGKYDVAEKISVDVLALQRDVLGDKHPDTIGSMAGLAVTYHAQGRYDEDEKISVDVLALRRDVLGDKHPDTIRSMADLATTYHAQGKYDKAESIYVYVVALRRDVLGDEHPDTIQSMEDLATTYHAQGKYDVAEKISVDVLALQRDVLGDKHPDTIESMAGLAVTYHAQGKYDVAEKISVDVLALQRDVLGDKHPDTIRSMAVLATIYRDQGKYDEAEKIYMDVLALLRDVLGDKHPDTLLAMHDLAVTWNSRQQRPQALTMMQECYQLQCETLGETHPSAQSSLRILHLWNVDTKRSPRTVRAFRRTPQRIKARISQ</sequence>
<reference evidence="1" key="1">
    <citation type="submission" date="2024-12" db="EMBL/GenBank/DDBJ databases">
        <title>Comparative genomics and development of molecular markers within Purpureocillium lilacinum and among Purpureocillium species.</title>
        <authorList>
            <person name="Yeh Z.-Y."/>
            <person name="Ni N.-T."/>
            <person name="Lo P.-H."/>
            <person name="Mushyakhwo K."/>
            <person name="Lin C.-F."/>
            <person name="Nai Y.-S."/>
        </authorList>
    </citation>
    <scope>NUCLEOTIDE SEQUENCE</scope>
    <source>
        <strain evidence="1">NCHU-NPUST-175</strain>
    </source>
</reference>
<organism evidence="1 2">
    <name type="scientific">Purpureocillium lilacinum</name>
    <name type="common">Paecilomyces lilacinus</name>
    <dbReference type="NCBI Taxonomy" id="33203"/>
    <lineage>
        <taxon>Eukaryota</taxon>
        <taxon>Fungi</taxon>
        <taxon>Dikarya</taxon>
        <taxon>Ascomycota</taxon>
        <taxon>Pezizomycotina</taxon>
        <taxon>Sordariomycetes</taxon>
        <taxon>Hypocreomycetidae</taxon>
        <taxon>Hypocreales</taxon>
        <taxon>Ophiocordycipitaceae</taxon>
        <taxon>Purpureocillium</taxon>
    </lineage>
</organism>
<proteinExistence type="predicted"/>
<comment type="caution">
    <text evidence="1">The sequence shown here is derived from an EMBL/GenBank/DDBJ whole genome shotgun (WGS) entry which is preliminary data.</text>
</comment>
<accession>A0ACC4E2W5</accession>
<dbReference type="Proteomes" id="UP001638806">
    <property type="component" value="Unassembled WGS sequence"/>
</dbReference>
<gene>
    <name evidence="1" type="ORF">ACCO45_004524</name>
</gene>